<comment type="pathway">
    <text evidence="8">Cell wall biogenesis; peptidoglycan biosynthesis.</text>
</comment>
<dbReference type="Pfam" id="PF01177">
    <property type="entry name" value="Asp_Glu_race"/>
    <property type="match status" value="1"/>
</dbReference>
<feature type="binding site" evidence="8">
    <location>
        <begin position="212"/>
        <end position="213"/>
    </location>
    <ligand>
        <name>substrate</name>
    </ligand>
</feature>
<dbReference type="PROSITE" id="PS00923">
    <property type="entry name" value="ASP_GLU_RACEMASE_1"/>
    <property type="match status" value="1"/>
</dbReference>
<protein>
    <recommendedName>
        <fullName evidence="7 8">Glutamate racemase</fullName>
        <ecNumber evidence="2 8">5.1.1.3</ecNumber>
    </recommendedName>
</protein>
<dbReference type="InterPro" id="IPR018187">
    <property type="entry name" value="Asp/Glu_racemase_AS_1"/>
</dbReference>
<dbReference type="Gene3D" id="3.40.50.1860">
    <property type="match status" value="2"/>
</dbReference>
<keyword evidence="3 8" id="KW-0133">Cell shape</keyword>
<dbReference type="PANTHER" id="PTHR21198">
    <property type="entry name" value="GLUTAMATE RACEMASE"/>
    <property type="match status" value="1"/>
</dbReference>
<dbReference type="PROSITE" id="PS00924">
    <property type="entry name" value="ASP_GLU_RACEMASE_2"/>
    <property type="match status" value="1"/>
</dbReference>
<evidence type="ECO:0000256" key="1">
    <source>
        <dbReference type="ARBA" id="ARBA00001602"/>
    </source>
</evidence>
<dbReference type="Proteomes" id="UP001241537">
    <property type="component" value="Unassembled WGS sequence"/>
</dbReference>
<keyword evidence="5 8" id="KW-0413">Isomerase</keyword>
<comment type="caution">
    <text evidence="9">The sequence shown here is derived from an EMBL/GenBank/DDBJ whole genome shotgun (WGS) entry which is preliminary data.</text>
</comment>
<gene>
    <name evidence="8" type="primary">murI</name>
    <name evidence="9" type="ORF">J2S20_001453</name>
</gene>
<evidence type="ECO:0000256" key="8">
    <source>
        <dbReference type="HAMAP-Rule" id="MF_00258"/>
    </source>
</evidence>
<dbReference type="PANTHER" id="PTHR21198:SF2">
    <property type="entry name" value="GLUTAMATE RACEMASE"/>
    <property type="match status" value="1"/>
</dbReference>
<dbReference type="EC" id="5.1.1.3" evidence="2 8"/>
<evidence type="ECO:0000256" key="2">
    <source>
        <dbReference type="ARBA" id="ARBA00013090"/>
    </source>
</evidence>
<dbReference type="InterPro" id="IPR001920">
    <property type="entry name" value="Asp/Glu_race"/>
</dbReference>
<feature type="binding site" evidence="8">
    <location>
        <begin position="101"/>
        <end position="102"/>
    </location>
    <ligand>
        <name>substrate</name>
    </ligand>
</feature>
<evidence type="ECO:0000256" key="7">
    <source>
        <dbReference type="ARBA" id="ARBA00070053"/>
    </source>
</evidence>
<feature type="binding site" evidence="8">
    <location>
        <begin position="69"/>
        <end position="70"/>
    </location>
    <ligand>
        <name>substrate</name>
    </ligand>
</feature>
<feature type="binding site" evidence="8">
    <location>
        <begin position="37"/>
        <end position="38"/>
    </location>
    <ligand>
        <name>substrate</name>
    </ligand>
</feature>
<dbReference type="SUPFAM" id="SSF53681">
    <property type="entry name" value="Aspartate/glutamate racemase"/>
    <property type="match status" value="2"/>
</dbReference>
<evidence type="ECO:0000256" key="3">
    <source>
        <dbReference type="ARBA" id="ARBA00022960"/>
    </source>
</evidence>
<dbReference type="GO" id="GO:0071555">
    <property type="term" value="P:cell wall organization"/>
    <property type="evidence" value="ECO:0007669"/>
    <property type="project" value="UniProtKB-KW"/>
</dbReference>
<dbReference type="GO" id="GO:0008881">
    <property type="term" value="F:glutamate racemase activity"/>
    <property type="evidence" value="ECO:0007669"/>
    <property type="project" value="UniProtKB-UniRule"/>
</dbReference>
<comment type="function">
    <text evidence="8">Provides the (R)-glutamate required for cell wall biosynthesis.</text>
</comment>
<dbReference type="InterPro" id="IPR015942">
    <property type="entry name" value="Asp/Glu/hydantoin_racemase"/>
</dbReference>
<dbReference type="HAMAP" id="MF_00258">
    <property type="entry name" value="Glu_racemase"/>
    <property type="match status" value="1"/>
</dbReference>
<dbReference type="InterPro" id="IPR033134">
    <property type="entry name" value="Asp/Glu_racemase_AS_2"/>
</dbReference>
<dbReference type="GO" id="GO:0008360">
    <property type="term" value="P:regulation of cell shape"/>
    <property type="evidence" value="ECO:0007669"/>
    <property type="project" value="UniProtKB-KW"/>
</dbReference>
<evidence type="ECO:0000256" key="5">
    <source>
        <dbReference type="ARBA" id="ARBA00023235"/>
    </source>
</evidence>
<evidence type="ECO:0000256" key="6">
    <source>
        <dbReference type="ARBA" id="ARBA00023316"/>
    </source>
</evidence>
<keyword evidence="4 8" id="KW-0573">Peptidoglycan synthesis</keyword>
<dbReference type="NCBIfam" id="TIGR00067">
    <property type="entry name" value="glut_race"/>
    <property type="match status" value="1"/>
</dbReference>
<sequence>MTENQGFDEQDPVKLYVPHRRRLETVRDPRAPVGVFDSGVGGLTVAREIMRQIPEEHLVYFGDTARLPYGAKSRETIIRFSRQIVRFLRSKGVKAIVIACNTASSHALRTLAAESDIPVIGVIYAGALSAVKATKNGRVGVIGTSGTVSSDIYPHVIQNMNPEIQVFQKACPLFCPLVEEGLLHDSVTDEIASRYLQELKGKYIDTLVLGCTHYPLIRSTLRRIMGEEVTLVNPAYETALELKEILAREGLLNPGADAGDADCPEEKYQFYVSDLADNFRDFASSILPEEAKNTKKIEIEEY</sequence>
<comment type="similarity">
    <text evidence="8">Belongs to the aspartate/glutamate racemases family.</text>
</comment>
<dbReference type="EMBL" id="JAUSTO010000008">
    <property type="protein sequence ID" value="MDQ0152755.1"/>
    <property type="molecule type" value="Genomic_DNA"/>
</dbReference>
<organism evidence="9 10">
    <name type="scientific">Moryella indoligenes</name>
    <dbReference type="NCBI Taxonomy" id="371674"/>
    <lineage>
        <taxon>Bacteria</taxon>
        <taxon>Bacillati</taxon>
        <taxon>Bacillota</taxon>
        <taxon>Clostridia</taxon>
        <taxon>Lachnospirales</taxon>
        <taxon>Lachnospiraceae</taxon>
        <taxon>Moryella</taxon>
    </lineage>
</organism>
<evidence type="ECO:0000256" key="4">
    <source>
        <dbReference type="ARBA" id="ARBA00022984"/>
    </source>
</evidence>
<evidence type="ECO:0000313" key="10">
    <source>
        <dbReference type="Proteomes" id="UP001241537"/>
    </source>
</evidence>
<accession>A0AAE4AL45</accession>
<dbReference type="InterPro" id="IPR004391">
    <property type="entry name" value="Glu_race"/>
</dbReference>
<comment type="catalytic activity">
    <reaction evidence="1 8">
        <text>L-glutamate = D-glutamate</text>
        <dbReference type="Rhea" id="RHEA:12813"/>
        <dbReference type="ChEBI" id="CHEBI:29985"/>
        <dbReference type="ChEBI" id="CHEBI:29986"/>
        <dbReference type="EC" id="5.1.1.3"/>
    </reaction>
</comment>
<keyword evidence="10" id="KW-1185">Reference proteome</keyword>
<dbReference type="RefSeq" id="WP_307254616.1">
    <property type="nucleotide sequence ID" value="NZ_JAUSTO010000008.1"/>
</dbReference>
<keyword evidence="6 8" id="KW-0961">Cell wall biogenesis/degradation</keyword>
<reference evidence="9" key="1">
    <citation type="submission" date="2023-07" db="EMBL/GenBank/DDBJ databases">
        <title>Genomic Encyclopedia of Type Strains, Phase IV (KMG-IV): sequencing the most valuable type-strain genomes for metagenomic binning, comparative biology and taxonomic classification.</title>
        <authorList>
            <person name="Goeker M."/>
        </authorList>
    </citation>
    <scope>NUCLEOTIDE SEQUENCE</scope>
    <source>
        <strain evidence="9">DSM 19659</strain>
    </source>
</reference>
<dbReference type="AlphaFoldDB" id="A0AAE4AL45"/>
<proteinExistence type="inferred from homology"/>
<feature type="active site" description="Proton donor/acceptor" evidence="8">
    <location>
        <position position="100"/>
    </location>
</feature>
<evidence type="ECO:0000313" key="9">
    <source>
        <dbReference type="EMBL" id="MDQ0152755.1"/>
    </source>
</evidence>
<feature type="active site" description="Proton donor/acceptor" evidence="8">
    <location>
        <position position="211"/>
    </location>
</feature>
<dbReference type="FunFam" id="3.40.50.1860:FF:000002">
    <property type="entry name" value="Glutamate racemase"/>
    <property type="match status" value="1"/>
</dbReference>
<dbReference type="GO" id="GO:0009252">
    <property type="term" value="P:peptidoglycan biosynthetic process"/>
    <property type="evidence" value="ECO:0007669"/>
    <property type="project" value="UniProtKB-UniRule"/>
</dbReference>
<name>A0AAE4AL45_9FIRM</name>